<dbReference type="EMBL" id="CP119313">
    <property type="protein sequence ID" value="WEK19673.1"/>
    <property type="molecule type" value="Genomic_DNA"/>
</dbReference>
<reference evidence="1" key="1">
    <citation type="submission" date="2023-03" db="EMBL/GenBank/DDBJ databases">
        <title>Andean soil-derived lignocellulolytic bacterial consortium as a source of novel taxa and putative plastic-active enzymes.</title>
        <authorList>
            <person name="Diaz-Garcia L."/>
            <person name="Chuvochina M."/>
            <person name="Feuerriegel G."/>
            <person name="Bunk B."/>
            <person name="Sproer C."/>
            <person name="Streit W.R."/>
            <person name="Rodriguez L.M."/>
            <person name="Overmann J."/>
            <person name="Jimenez D.J."/>
        </authorList>
    </citation>
    <scope>NUCLEOTIDE SEQUENCE</scope>
    <source>
        <strain evidence="1">MAG 3858</strain>
    </source>
</reference>
<evidence type="ECO:0000313" key="2">
    <source>
        <dbReference type="Proteomes" id="UP001214530"/>
    </source>
</evidence>
<evidence type="ECO:0000313" key="1">
    <source>
        <dbReference type="EMBL" id="WEK19673.1"/>
    </source>
</evidence>
<protein>
    <recommendedName>
        <fullName evidence="3">Glycosyltransferase</fullName>
    </recommendedName>
</protein>
<organism evidence="1 2">
    <name type="scientific">Candidatus Pedobacter colombiensis</name>
    <dbReference type="NCBI Taxonomy" id="3121371"/>
    <lineage>
        <taxon>Bacteria</taxon>
        <taxon>Pseudomonadati</taxon>
        <taxon>Bacteroidota</taxon>
        <taxon>Sphingobacteriia</taxon>
        <taxon>Sphingobacteriales</taxon>
        <taxon>Sphingobacteriaceae</taxon>
        <taxon>Pedobacter</taxon>
    </lineage>
</organism>
<dbReference type="Proteomes" id="UP001214530">
    <property type="component" value="Chromosome"/>
</dbReference>
<proteinExistence type="predicted"/>
<sequence length="423" mass="48919">MNITFFFPYPYISGIPVLFSNVANYLLSTTDIKVNIIDYKDGALIRSCIKHDNLNFIEFKDFEPCNLDLDTFLILQAGLPYKLRNELKIGKSVRIFEWAAFEYNLVPNLSRIGAVRRLQEKSSVIYNLLRVFDYKKNIILSKWTEELISRGAIAFMTEIIFKTTQKYLGGSQNVKPVYLPNLGTGNSLYNAERLKGKSQEVKQCMEIAWLGRIADFKISILNYSIKKIKQIATNEGLRINFHIIGDGEYGNSIEFDGDNEFFCLKNIGSLSKADVDLYLEKNIHCLFAMGTSALDGARLGLPVVLLDYSYSKIVGDYNFRYLQHATGFDLGHPITAIDFVPDNVSLKNMIFEMKYHYLIKSNEVLEYYMKNHSVEKITAKLIELIKNNHYYYTEIPADLKSLSVIRRLYLLYLKKFQKRYYKV</sequence>
<evidence type="ECO:0008006" key="3">
    <source>
        <dbReference type="Google" id="ProtNLM"/>
    </source>
</evidence>
<accession>A0AAJ5W6Y3</accession>
<dbReference type="AlphaFoldDB" id="A0AAJ5W6Y3"/>
<gene>
    <name evidence="1" type="ORF">P0Y49_00695</name>
</gene>
<name>A0AAJ5W6Y3_9SPHI</name>